<comment type="caution">
    <text evidence="2">The sequence shown here is derived from an EMBL/GenBank/DDBJ whole genome shotgun (WGS) entry which is preliminary data.</text>
</comment>
<dbReference type="EMBL" id="JAZHBM010000001">
    <property type="protein sequence ID" value="MEF3081338.1"/>
    <property type="molecule type" value="Genomic_DNA"/>
</dbReference>
<dbReference type="RefSeq" id="WP_332077072.1">
    <property type="nucleotide sequence ID" value="NZ_JAZHBM010000001.1"/>
</dbReference>
<keyword evidence="1" id="KW-0812">Transmembrane</keyword>
<organism evidence="2 3">
    <name type="scientific">Luteimonas flava</name>
    <dbReference type="NCBI Taxonomy" id="3115822"/>
    <lineage>
        <taxon>Bacteria</taxon>
        <taxon>Pseudomonadati</taxon>
        <taxon>Pseudomonadota</taxon>
        <taxon>Gammaproteobacteria</taxon>
        <taxon>Lysobacterales</taxon>
        <taxon>Lysobacteraceae</taxon>
        <taxon>Luteimonas</taxon>
    </lineage>
</organism>
<reference evidence="2 3" key="1">
    <citation type="submission" date="2024-01" db="EMBL/GenBank/DDBJ databases">
        <title>Novel species of the genus Luteimonas isolated from rivers.</title>
        <authorList>
            <person name="Lu H."/>
        </authorList>
    </citation>
    <scope>NUCLEOTIDE SEQUENCE [LARGE SCALE GENOMIC DNA]</scope>
    <source>
        <strain evidence="2 3">SMYT11W</strain>
    </source>
</reference>
<gene>
    <name evidence="2" type="ORF">V3391_03820</name>
</gene>
<keyword evidence="1" id="KW-0472">Membrane</keyword>
<sequence length="108" mass="11815">MNAHAEQGHIATAPSTEGRGAIGKFFDTLIGTIFIVLLAAGLIALTSTWQSSDLLFEGTDRVLVTQTSWWGLQSKVTVLEASQIDGWTILKENGDRVPMRSQSMRLPR</sequence>
<dbReference type="Proteomes" id="UP001358324">
    <property type="component" value="Unassembled WGS sequence"/>
</dbReference>
<accession>A0ABU7WCX4</accession>
<feature type="transmembrane region" description="Helical" evidence="1">
    <location>
        <begin position="25"/>
        <end position="45"/>
    </location>
</feature>
<evidence type="ECO:0000313" key="3">
    <source>
        <dbReference type="Proteomes" id="UP001358324"/>
    </source>
</evidence>
<protein>
    <submittedName>
        <fullName evidence="2">Uncharacterized protein</fullName>
    </submittedName>
</protein>
<name>A0ABU7WCX4_9GAMM</name>
<evidence type="ECO:0000313" key="2">
    <source>
        <dbReference type="EMBL" id="MEF3081338.1"/>
    </source>
</evidence>
<evidence type="ECO:0000256" key="1">
    <source>
        <dbReference type="SAM" id="Phobius"/>
    </source>
</evidence>
<keyword evidence="1" id="KW-1133">Transmembrane helix</keyword>
<keyword evidence="3" id="KW-1185">Reference proteome</keyword>
<proteinExistence type="predicted"/>